<dbReference type="AlphaFoldDB" id="A0A451APW0"/>
<name>A0A451APW0_9GAMM</name>
<sequence length="269" mass="31695">MTEARPVACNIAQDRPAGHVDAVISLGSFCQVGGILWLYDIKDTNSPFDNFGFRTWTSIIPILRNRFADYWLEENMEIGDPVEDYSGPNNAKRLTIIVWCKRYNVENTHHFSAEKNTPDELEDYPRFREKVARMERAFLKRCKLYDNIRFVCKAMNSPEFEDTEVRKEDVLELLEVLAKVREGKPFTLALAVPEKPYEALKAWVIEERIPNLHIAKWTIHFNDTRNEEWEDLLRGVTVPENRYERVWNEIYADDRPEKENLLQFNSTYV</sequence>
<protein>
    <submittedName>
        <fullName evidence="1">Papain-like cysteine peptidase (DUF1796)</fullName>
    </submittedName>
</protein>
<dbReference type="EMBL" id="CAADGD010000188">
    <property type="protein sequence ID" value="VFK73328.1"/>
    <property type="molecule type" value="Genomic_DNA"/>
</dbReference>
<dbReference type="Pfam" id="PF08795">
    <property type="entry name" value="DUF1796"/>
    <property type="match status" value="1"/>
</dbReference>
<gene>
    <name evidence="1" type="ORF">BECKUNK1418G_GA0071005_11893</name>
    <name evidence="2" type="ORF">BECKUNK1418H_GA0071006_11883</name>
</gene>
<dbReference type="EMBL" id="CAADFZ010000189">
    <property type="protein sequence ID" value="VFK68049.1"/>
    <property type="molecule type" value="Genomic_DNA"/>
</dbReference>
<organism evidence="1">
    <name type="scientific">Candidatus Kentrum sp. UNK</name>
    <dbReference type="NCBI Taxonomy" id="2126344"/>
    <lineage>
        <taxon>Bacteria</taxon>
        <taxon>Pseudomonadati</taxon>
        <taxon>Pseudomonadota</taxon>
        <taxon>Gammaproteobacteria</taxon>
        <taxon>Candidatus Kentrum</taxon>
    </lineage>
</organism>
<accession>A0A451APW0</accession>
<proteinExistence type="predicted"/>
<evidence type="ECO:0000313" key="2">
    <source>
        <dbReference type="EMBL" id="VFK73328.1"/>
    </source>
</evidence>
<evidence type="ECO:0000313" key="1">
    <source>
        <dbReference type="EMBL" id="VFK68049.1"/>
    </source>
</evidence>
<reference evidence="1" key="1">
    <citation type="submission" date="2019-02" db="EMBL/GenBank/DDBJ databases">
        <authorList>
            <person name="Gruber-Vodicka R. H."/>
            <person name="Seah K. B. B."/>
        </authorList>
    </citation>
    <scope>NUCLEOTIDE SEQUENCE</scope>
    <source>
        <strain evidence="2">BECK_BY19</strain>
        <strain evidence="1">BECK_BY8</strain>
    </source>
</reference>
<dbReference type="InterPro" id="IPR014903">
    <property type="entry name" value="DUF1796"/>
</dbReference>